<proteinExistence type="predicted"/>
<accession>A0ABT9WUU2</accession>
<dbReference type="Gene3D" id="2.70.70.10">
    <property type="entry name" value="Glucose Permease (Domain IIA)"/>
    <property type="match status" value="1"/>
</dbReference>
<dbReference type="CDD" id="cd12797">
    <property type="entry name" value="M23_peptidase"/>
    <property type="match status" value="1"/>
</dbReference>
<gene>
    <name evidence="6" type="ORF">J2S08_002947</name>
</gene>
<evidence type="ECO:0000256" key="3">
    <source>
        <dbReference type="SAM" id="MobiDB-lite"/>
    </source>
</evidence>
<protein>
    <submittedName>
        <fullName evidence="6">Peptidoglycan hydrolase CwlO-like protein</fullName>
    </submittedName>
</protein>
<keyword evidence="2" id="KW-0175">Coiled coil</keyword>
<dbReference type="InterPro" id="IPR050570">
    <property type="entry name" value="Cell_wall_metabolism_enzyme"/>
</dbReference>
<dbReference type="PANTHER" id="PTHR21666">
    <property type="entry name" value="PEPTIDASE-RELATED"/>
    <property type="match status" value="1"/>
</dbReference>
<name>A0ABT9WUU2_9BACI</name>
<sequence length="502" mass="55868">MSDWFGPTGEGKLLESASHEEKVLFFFEDVGHKGVATGRCDLSLCSNSYEWAEKTPTHGSFTLSLDWKSARKGNILLKRRSLLSVTLATMIGVGSILASSPVVSASKLSELQNQQKNIQNQKSNLKTNIYQKDIEITRIEGEKNQVEIEVHTLEATINETNAKINEKQQQIKDTEAEIALLKKEIEELKKRIEERNELLKQRARAMQTNGGSGSYIDVLLGASSFGDFIDRFTAVTTLVNADKQIMEEHQKDKEDVEKKQAEVESKLKEHQSMLSDLEKMKAELDQQKARKNELMQQLELQKQHFEGEKLSLEEEQRILGAQEAALQEAIKSEKSRIAEEERQRRIAAEREAAARRNNGGGGPVSSVPQLTPGIFTRPADGVVTSEFGRRSGGMHYGIDIAKRGTVPVVAAADGVVFRSEQSSSYGNVIYITHNIDGQVYTTVYAHLSQRNVTSGSVSKGEVIGYMGNTGNSTGQHLHFEIYEGEWTSSKSNAVNPRNYVSF</sequence>
<reference evidence="6 7" key="1">
    <citation type="submission" date="2023-07" db="EMBL/GenBank/DDBJ databases">
        <title>Genomic Encyclopedia of Type Strains, Phase IV (KMG-IV): sequencing the most valuable type-strain genomes for metagenomic binning, comparative biology and taxonomic classification.</title>
        <authorList>
            <person name="Goeker M."/>
        </authorList>
    </citation>
    <scope>NUCLEOTIDE SEQUENCE [LARGE SCALE GENOMIC DNA]</scope>
    <source>
        <strain evidence="6 7">DSM 23837</strain>
    </source>
</reference>
<evidence type="ECO:0000259" key="5">
    <source>
        <dbReference type="Pfam" id="PF24568"/>
    </source>
</evidence>
<dbReference type="Proteomes" id="UP001223586">
    <property type="component" value="Unassembled WGS sequence"/>
</dbReference>
<evidence type="ECO:0000259" key="4">
    <source>
        <dbReference type="Pfam" id="PF01551"/>
    </source>
</evidence>
<feature type="coiled-coil region" evidence="2">
    <location>
        <begin position="108"/>
        <end position="209"/>
    </location>
</feature>
<evidence type="ECO:0000256" key="2">
    <source>
        <dbReference type="SAM" id="Coils"/>
    </source>
</evidence>
<dbReference type="InterPro" id="IPR057309">
    <property type="entry name" value="PcsB_CC"/>
</dbReference>
<feature type="domain" description="Peptidoglycan hydrolase PcsB coiled-coil" evidence="5">
    <location>
        <begin position="185"/>
        <end position="259"/>
    </location>
</feature>
<dbReference type="InterPro" id="IPR016047">
    <property type="entry name" value="M23ase_b-sheet_dom"/>
</dbReference>
<dbReference type="InterPro" id="IPR011055">
    <property type="entry name" value="Dup_hybrid_motif"/>
</dbReference>
<feature type="domain" description="M23ase beta-sheet core" evidence="4">
    <location>
        <begin position="394"/>
        <end position="490"/>
    </location>
</feature>
<evidence type="ECO:0000313" key="6">
    <source>
        <dbReference type="EMBL" id="MDQ0177068.1"/>
    </source>
</evidence>
<evidence type="ECO:0000256" key="1">
    <source>
        <dbReference type="ARBA" id="ARBA00022729"/>
    </source>
</evidence>
<keyword evidence="7" id="KW-1185">Reference proteome</keyword>
<dbReference type="EMBL" id="JAUSTT010000018">
    <property type="protein sequence ID" value="MDQ0177068.1"/>
    <property type="molecule type" value="Genomic_DNA"/>
</dbReference>
<dbReference type="Pfam" id="PF01551">
    <property type="entry name" value="Peptidase_M23"/>
    <property type="match status" value="1"/>
</dbReference>
<dbReference type="Gene3D" id="6.10.250.3150">
    <property type="match status" value="1"/>
</dbReference>
<comment type="caution">
    <text evidence="6">The sequence shown here is derived from an EMBL/GenBank/DDBJ whole genome shotgun (WGS) entry which is preliminary data.</text>
</comment>
<evidence type="ECO:0000313" key="7">
    <source>
        <dbReference type="Proteomes" id="UP001223586"/>
    </source>
</evidence>
<dbReference type="SUPFAM" id="SSF51261">
    <property type="entry name" value="Duplicated hybrid motif"/>
    <property type="match status" value="1"/>
</dbReference>
<keyword evidence="1" id="KW-0732">Signal</keyword>
<feature type="region of interest" description="Disordered" evidence="3">
    <location>
        <begin position="353"/>
        <end position="373"/>
    </location>
</feature>
<dbReference type="PANTHER" id="PTHR21666:SF270">
    <property type="entry name" value="MUREIN HYDROLASE ACTIVATOR ENVC"/>
    <property type="match status" value="1"/>
</dbReference>
<dbReference type="Pfam" id="PF24568">
    <property type="entry name" value="CC_PcsB"/>
    <property type="match status" value="1"/>
</dbReference>
<dbReference type="RefSeq" id="WP_307230747.1">
    <property type="nucleotide sequence ID" value="NZ_JAUSTT010000018.1"/>
</dbReference>
<organism evidence="6 7">
    <name type="scientific">Bacillus chungangensis</name>
    <dbReference type="NCBI Taxonomy" id="587633"/>
    <lineage>
        <taxon>Bacteria</taxon>
        <taxon>Bacillati</taxon>
        <taxon>Bacillota</taxon>
        <taxon>Bacilli</taxon>
        <taxon>Bacillales</taxon>
        <taxon>Bacillaceae</taxon>
        <taxon>Bacillus</taxon>
    </lineage>
</organism>